<evidence type="ECO:0000313" key="1">
    <source>
        <dbReference type="EMBL" id="MWG36950.1"/>
    </source>
</evidence>
<evidence type="ECO:0000313" key="2">
    <source>
        <dbReference type="Proteomes" id="UP000451471"/>
    </source>
</evidence>
<organism evidence="1 2">
    <name type="scientific">Halomarina oriensis</name>
    <dbReference type="NCBI Taxonomy" id="671145"/>
    <lineage>
        <taxon>Archaea</taxon>
        <taxon>Methanobacteriati</taxon>
        <taxon>Methanobacteriota</taxon>
        <taxon>Stenosarchaea group</taxon>
        <taxon>Halobacteria</taxon>
        <taxon>Halobacteriales</taxon>
        <taxon>Natronomonadaceae</taxon>
        <taxon>Halomarina</taxon>
    </lineage>
</organism>
<gene>
    <name evidence="1" type="ORF">GQS65_21100</name>
</gene>
<protein>
    <submittedName>
        <fullName evidence="1">Uncharacterized protein</fullName>
    </submittedName>
</protein>
<name>A0A6B0GQJ9_9EURY</name>
<dbReference type="AlphaFoldDB" id="A0A6B0GQJ9"/>
<reference evidence="1 2" key="1">
    <citation type="submission" date="2019-12" db="EMBL/GenBank/DDBJ databases">
        <title>Halocatena pleomorpha gen. nov. sp. nov., an extremely halophilic archaeon of family Halobacteriaceae isolated from saltpan soil.</title>
        <authorList>
            <person name="Pal Y."/>
            <person name="Verma A."/>
            <person name="Krishnamurthi S."/>
            <person name="Kumar P."/>
        </authorList>
    </citation>
    <scope>NUCLEOTIDE SEQUENCE [LARGE SCALE GENOMIC DNA]</scope>
    <source>
        <strain evidence="1 2">JCM 16495</strain>
    </source>
</reference>
<proteinExistence type="predicted"/>
<dbReference type="RefSeq" id="WP_158206596.1">
    <property type="nucleotide sequence ID" value="NZ_WSZK01000047.1"/>
</dbReference>
<accession>A0A6B0GQJ9</accession>
<dbReference type="Proteomes" id="UP000451471">
    <property type="component" value="Unassembled WGS sequence"/>
</dbReference>
<sequence length="164" mass="17758">MSQNMSYEPRLSRAGGKRPVTEADLLDQTLVAGNERTIYAKQVPQDKVYAAGNGGMDRLQGNGAHIFASIVDDVGNPVKGDLIVAITDSEQRRVLASTTVDTLGELADATTQERTERPLFPVLGPYAKPGRHIEFRIRAEPGSDGVSIDPAASDVRLYYTEIEA</sequence>
<comment type="caution">
    <text evidence="1">The sequence shown here is derived from an EMBL/GenBank/DDBJ whole genome shotgun (WGS) entry which is preliminary data.</text>
</comment>
<keyword evidence="2" id="KW-1185">Reference proteome</keyword>
<dbReference type="OrthoDB" id="285437at2157"/>
<dbReference type="EMBL" id="WSZK01000047">
    <property type="protein sequence ID" value="MWG36950.1"/>
    <property type="molecule type" value="Genomic_DNA"/>
</dbReference>